<keyword evidence="3" id="KW-1185">Reference proteome</keyword>
<dbReference type="PATRIC" id="fig|1156395.6.peg.2410"/>
<sequence length="304" mass="35467">MKSKLTPYYIDLVYDACLKSFWRKKTLRNFLKRCGISDSFLASWAPDETKRDFLDRLFEKLPRTEKGRAALLQIAKYLMEQRTFPDLENWEDSSIKIKQAHDAVTKLRIYHQQQEEEKRSEEERKRAREEFRKRQEDIKRSQLSLQKLNDRLNELGQKIGTQKAGYEFQDWFFDLLDFFEITNRKPYVHNGRQIDGSLTLSGTTYLVELKFTSEQAGASDIDSFYRKVTSKADNTMGIMVSISGYSSIAIKEASGERTPLLLLDHGHLYYALSGIMGMADIIERVRRHASQTGEAYLPVQKFTI</sequence>
<dbReference type="AlphaFoldDB" id="A0A1B9F341"/>
<accession>A0A1B9F341</accession>
<proteinExistence type="predicted"/>
<dbReference type="InterPro" id="IPR011335">
    <property type="entry name" value="Restrct_endonuc-II-like"/>
</dbReference>
<protein>
    <recommendedName>
        <fullName evidence="4">Restriction endonuclease type IV Mrr domain-containing protein</fullName>
    </recommendedName>
</protein>
<feature type="coiled-coil region" evidence="1">
    <location>
        <begin position="110"/>
        <end position="158"/>
    </location>
</feature>
<evidence type="ECO:0000313" key="3">
    <source>
        <dbReference type="Proteomes" id="UP000093080"/>
    </source>
</evidence>
<reference evidence="2 3" key="1">
    <citation type="submission" date="2016-06" db="EMBL/GenBank/DDBJ databases">
        <title>Respiratory ammonification of nitrate coupled to the oxidation of elemental sulfur in deep-sea autotrophic thermophilic bacteria.</title>
        <authorList>
            <person name="Slobodkina G.B."/>
            <person name="Mardanov A.V."/>
            <person name="Ravin N.V."/>
            <person name="Frolova A.A."/>
            <person name="Viryasiv M.B."/>
            <person name="Chernyh N.A."/>
            <person name="Bonch-Osmolovskaya E.A."/>
            <person name="Slobodkin A.I."/>
        </authorList>
    </citation>
    <scope>NUCLEOTIDE SEQUENCE [LARGE SCALE GENOMIC DNA]</scope>
    <source>
        <strain evidence="2 3">S69</strain>
    </source>
</reference>
<dbReference type="Proteomes" id="UP000093080">
    <property type="component" value="Unassembled WGS sequence"/>
</dbReference>
<dbReference type="RefSeq" id="WP_208600913.1">
    <property type="nucleotide sequence ID" value="NZ_MAGO01000016.1"/>
</dbReference>
<dbReference type="EMBL" id="MAGO01000016">
    <property type="protein sequence ID" value="OCC14235.1"/>
    <property type="molecule type" value="Genomic_DNA"/>
</dbReference>
<name>A0A1B9F341_9BACT</name>
<keyword evidence="1" id="KW-0175">Coiled coil</keyword>
<dbReference type="SUPFAM" id="SSF52980">
    <property type="entry name" value="Restriction endonuclease-like"/>
    <property type="match status" value="1"/>
</dbReference>
<evidence type="ECO:0000313" key="2">
    <source>
        <dbReference type="EMBL" id="OCC14235.1"/>
    </source>
</evidence>
<evidence type="ECO:0008006" key="4">
    <source>
        <dbReference type="Google" id="ProtNLM"/>
    </source>
</evidence>
<gene>
    <name evidence="2" type="ORF">DBT_2377</name>
</gene>
<organism evidence="2 3">
    <name type="scientific">Dissulfuribacter thermophilus</name>
    <dbReference type="NCBI Taxonomy" id="1156395"/>
    <lineage>
        <taxon>Bacteria</taxon>
        <taxon>Pseudomonadati</taxon>
        <taxon>Thermodesulfobacteriota</taxon>
        <taxon>Dissulfuribacteria</taxon>
        <taxon>Dissulfuribacterales</taxon>
        <taxon>Dissulfuribacteraceae</taxon>
        <taxon>Dissulfuribacter</taxon>
    </lineage>
</organism>
<dbReference type="STRING" id="1156395.DBT_2377"/>
<evidence type="ECO:0000256" key="1">
    <source>
        <dbReference type="SAM" id="Coils"/>
    </source>
</evidence>
<comment type="caution">
    <text evidence="2">The sequence shown here is derived from an EMBL/GenBank/DDBJ whole genome shotgun (WGS) entry which is preliminary data.</text>
</comment>